<dbReference type="AlphaFoldDB" id="A0AAD7RTE6"/>
<feature type="region of interest" description="Disordered" evidence="1">
    <location>
        <begin position="75"/>
        <end position="100"/>
    </location>
</feature>
<reference evidence="2" key="1">
    <citation type="journal article" date="2023" name="Science">
        <title>Genome structures resolve the early diversification of teleost fishes.</title>
        <authorList>
            <person name="Parey E."/>
            <person name="Louis A."/>
            <person name="Montfort J."/>
            <person name="Bouchez O."/>
            <person name="Roques C."/>
            <person name="Iampietro C."/>
            <person name="Lluch J."/>
            <person name="Castinel A."/>
            <person name="Donnadieu C."/>
            <person name="Desvignes T."/>
            <person name="Floi Bucao C."/>
            <person name="Jouanno E."/>
            <person name="Wen M."/>
            <person name="Mejri S."/>
            <person name="Dirks R."/>
            <person name="Jansen H."/>
            <person name="Henkel C."/>
            <person name="Chen W.J."/>
            <person name="Zahm M."/>
            <person name="Cabau C."/>
            <person name="Klopp C."/>
            <person name="Thompson A.W."/>
            <person name="Robinson-Rechavi M."/>
            <person name="Braasch I."/>
            <person name="Lecointre G."/>
            <person name="Bobe J."/>
            <person name="Postlethwait J.H."/>
            <person name="Berthelot C."/>
            <person name="Roest Crollius H."/>
            <person name="Guiguen Y."/>
        </authorList>
    </citation>
    <scope>NUCLEOTIDE SEQUENCE</scope>
    <source>
        <strain evidence="2">NC1722</strain>
    </source>
</reference>
<dbReference type="Proteomes" id="UP001221898">
    <property type="component" value="Unassembled WGS sequence"/>
</dbReference>
<organism evidence="2 3">
    <name type="scientific">Aldrovandia affinis</name>
    <dbReference type="NCBI Taxonomy" id="143900"/>
    <lineage>
        <taxon>Eukaryota</taxon>
        <taxon>Metazoa</taxon>
        <taxon>Chordata</taxon>
        <taxon>Craniata</taxon>
        <taxon>Vertebrata</taxon>
        <taxon>Euteleostomi</taxon>
        <taxon>Actinopterygii</taxon>
        <taxon>Neopterygii</taxon>
        <taxon>Teleostei</taxon>
        <taxon>Notacanthiformes</taxon>
        <taxon>Halosauridae</taxon>
        <taxon>Aldrovandia</taxon>
    </lineage>
</organism>
<feature type="compositionally biased region" description="Basic and acidic residues" evidence="1">
    <location>
        <begin position="75"/>
        <end position="91"/>
    </location>
</feature>
<dbReference type="EMBL" id="JAINUG010000175">
    <property type="protein sequence ID" value="KAJ8390017.1"/>
    <property type="molecule type" value="Genomic_DNA"/>
</dbReference>
<name>A0AAD7RTE6_9TELE</name>
<evidence type="ECO:0000313" key="2">
    <source>
        <dbReference type="EMBL" id="KAJ8390017.1"/>
    </source>
</evidence>
<proteinExistence type="predicted"/>
<evidence type="ECO:0000313" key="3">
    <source>
        <dbReference type="Proteomes" id="UP001221898"/>
    </source>
</evidence>
<sequence>MAARCKARPVALKSAESRVWKQLLPPLEGFTAINAREHSCRWSRGPLRPRGVPFRSGAAPFPRRFGAFTECKQPRRRPESRNVLRDRELPPRDGFYALMK</sequence>
<comment type="caution">
    <text evidence="2">The sequence shown here is derived from an EMBL/GenBank/DDBJ whole genome shotgun (WGS) entry which is preliminary data.</text>
</comment>
<accession>A0AAD7RTE6</accession>
<protein>
    <submittedName>
        <fullName evidence="2">Uncharacterized protein</fullName>
    </submittedName>
</protein>
<keyword evidence="3" id="KW-1185">Reference proteome</keyword>
<gene>
    <name evidence="2" type="ORF">AAFF_G00111780</name>
</gene>
<evidence type="ECO:0000256" key="1">
    <source>
        <dbReference type="SAM" id="MobiDB-lite"/>
    </source>
</evidence>